<feature type="domain" description="NAD-dependent epimerase/dehydratase" evidence="1">
    <location>
        <begin position="6"/>
        <end position="193"/>
    </location>
</feature>
<organism evidence="2 3">
    <name type="scientific">Lacunisphaera limnophila</name>
    <dbReference type="NCBI Taxonomy" id="1838286"/>
    <lineage>
        <taxon>Bacteria</taxon>
        <taxon>Pseudomonadati</taxon>
        <taxon>Verrucomicrobiota</taxon>
        <taxon>Opitutia</taxon>
        <taxon>Opitutales</taxon>
        <taxon>Opitutaceae</taxon>
        <taxon>Lacunisphaera</taxon>
    </lineage>
</organism>
<dbReference type="RefSeq" id="WP_069961189.1">
    <property type="nucleotide sequence ID" value="NZ_CP016094.1"/>
</dbReference>
<dbReference type="CDD" id="cd08946">
    <property type="entry name" value="SDR_e"/>
    <property type="match status" value="1"/>
</dbReference>
<gene>
    <name evidence="2" type="primary">galE_1</name>
    <name evidence="2" type="ORF">Verru16b_00928</name>
</gene>
<dbReference type="PATRIC" id="fig|1838286.3.peg.932"/>
<keyword evidence="3" id="KW-1185">Reference proteome</keyword>
<dbReference type="EC" id="5.1.3.2" evidence="2"/>
<dbReference type="PANTHER" id="PTHR43103">
    <property type="entry name" value="NUCLEOSIDE-DIPHOSPHATE-SUGAR EPIMERASE"/>
    <property type="match status" value="1"/>
</dbReference>
<dbReference type="KEGG" id="obg:Verru16b_00928"/>
<evidence type="ECO:0000313" key="2">
    <source>
        <dbReference type="EMBL" id="AOS43870.1"/>
    </source>
</evidence>
<keyword evidence="2" id="KW-0413">Isomerase</keyword>
<dbReference type="AlphaFoldDB" id="A0A1D8ASP6"/>
<name>A0A1D8ASP6_9BACT</name>
<dbReference type="STRING" id="1838286.Verru16b_00928"/>
<reference evidence="2 3" key="1">
    <citation type="submission" date="2016-06" db="EMBL/GenBank/DDBJ databases">
        <title>Three novel species with peptidoglycan cell walls form the new genus Lacunisphaera gen. nov. in the family Opitutaceae of the verrucomicrobial subdivision 4.</title>
        <authorList>
            <person name="Rast P."/>
            <person name="Gloeckner I."/>
            <person name="Jogler M."/>
            <person name="Boedeker C."/>
            <person name="Jeske O."/>
            <person name="Wiegand S."/>
            <person name="Reinhardt R."/>
            <person name="Schumann P."/>
            <person name="Rohde M."/>
            <person name="Spring S."/>
            <person name="Gloeckner F.O."/>
            <person name="Jogler C."/>
        </authorList>
    </citation>
    <scope>NUCLEOTIDE SEQUENCE [LARGE SCALE GENOMIC DNA]</scope>
    <source>
        <strain evidence="2 3">IG16b</strain>
    </source>
</reference>
<dbReference type="Proteomes" id="UP000095228">
    <property type="component" value="Chromosome"/>
</dbReference>
<dbReference type="SUPFAM" id="SSF51735">
    <property type="entry name" value="NAD(P)-binding Rossmann-fold domains"/>
    <property type="match status" value="1"/>
</dbReference>
<accession>A0A1D8ASP6</accession>
<proteinExistence type="predicted"/>
<dbReference type="Gene3D" id="3.40.50.720">
    <property type="entry name" value="NAD(P)-binding Rossmann-like Domain"/>
    <property type="match status" value="1"/>
</dbReference>
<dbReference type="OrthoDB" id="9801056at2"/>
<sequence>MSSKRIIVTGGSGKAGHWIIRHFLEQGYDVTNVDTRRPAQPLCRTLVADLTQLGQVVSAFSPHSTGNRAPFAGVVHMAAIPRAHENPNDEIFRVNSLTTYNVLEACGLLGIKKAVVASSESSYGICFADKFFAPQYLPVDEAHPQLPEDTYGLTKVVNEATAAMFHRRDGTQIISFRIGNVVCPEDYAGLRARFAHPEDRLRILWSYIDSRDLAAGCRLAIEKDGLGCEPVIIAADDTSSNLPTAELIARFLPGQQAFKSPLPGRTALISNARLKQLLGWKQEHFFPL</sequence>
<dbReference type="InterPro" id="IPR036291">
    <property type="entry name" value="NAD(P)-bd_dom_sf"/>
</dbReference>
<dbReference type="PANTHER" id="PTHR43103:SF6">
    <property type="entry name" value="PUTATIVE-RELATED"/>
    <property type="match status" value="1"/>
</dbReference>
<dbReference type="Pfam" id="PF01370">
    <property type="entry name" value="Epimerase"/>
    <property type="match status" value="1"/>
</dbReference>
<protein>
    <submittedName>
        <fullName evidence="2">UDP-glucose 4-epimerase</fullName>
        <ecNumber evidence="2">5.1.3.2</ecNumber>
    </submittedName>
</protein>
<dbReference type="EMBL" id="CP016094">
    <property type="protein sequence ID" value="AOS43870.1"/>
    <property type="molecule type" value="Genomic_DNA"/>
</dbReference>
<evidence type="ECO:0000313" key="3">
    <source>
        <dbReference type="Proteomes" id="UP000095228"/>
    </source>
</evidence>
<dbReference type="InterPro" id="IPR001509">
    <property type="entry name" value="Epimerase_deHydtase"/>
</dbReference>
<dbReference type="GO" id="GO:0003978">
    <property type="term" value="F:UDP-glucose 4-epimerase activity"/>
    <property type="evidence" value="ECO:0007669"/>
    <property type="project" value="UniProtKB-EC"/>
</dbReference>
<evidence type="ECO:0000259" key="1">
    <source>
        <dbReference type="Pfam" id="PF01370"/>
    </source>
</evidence>